<dbReference type="AlphaFoldDB" id="A0A3D8T2C2"/>
<feature type="transmembrane region" description="Helical" evidence="7">
    <location>
        <begin position="64"/>
        <end position="88"/>
    </location>
</feature>
<feature type="transmembrane region" description="Helical" evidence="7">
    <location>
        <begin position="123"/>
        <end position="146"/>
    </location>
</feature>
<proteinExistence type="inferred from homology"/>
<keyword evidence="6 7" id="KW-0472">Membrane</keyword>
<dbReference type="GO" id="GO:0005351">
    <property type="term" value="F:carbohydrate:proton symporter activity"/>
    <property type="evidence" value="ECO:0007669"/>
    <property type="project" value="TreeGrafter"/>
</dbReference>
<comment type="subcellular location">
    <subcellularLocation>
        <location evidence="1">Membrane</location>
        <topology evidence="1">Multi-pass membrane protein</topology>
    </subcellularLocation>
</comment>
<sequence>MVVSQSVVGRTNAEKPHGLAGMLKNPYVFMTCAFASLGCIMYGYDQGVMSPVLVMENFQNHFPGLMGSTIQGWLVSALELGAWAGALFNGYLADRISRKYSMMVAVVVFTLGSGLQAGAQTPAYFFAGRIIGGLGIGMFSHVIPLYQAEIAPPELRGSLVSLQQLSITIGTAVAFWLDYGMQFVGGTTCNPEGLSDPYLADGSFDYETAHGHTCLGQKTIAWRFPLALQILFAWVLFFGMFFFPFSPRWLMSQHREEEATIALSKLRRLDPNDPLIRAEVLEIKAAVMFDEESDREAVAVGGKLAPWKALFAPNMFKRLVLGCGMLSPLLWLPSAKANARRRAGMMICQQFTGINAVLYYAPQIFASFGFSSSKQTLLATGVTGILQIIFTLPAVLFLDKFGRKTFLIIGAAGMFCCHIVVATVEGLYQDDWALNEGLYKAQGWVAIAFIWLFAVNFAYSWGPVSWVLAQEIFPNSARSRGVSIVASTNWMFNFVIGLTTKDMLNSMKYGTYIFFAIFSALGGAFIWWFAPETKDKTLEELDIYFGGGSDSIAEADRARMARINEELGLSGVEKVEDLVDEKKAAHDELREIQLGLRVSGSKRPGSYPASRGIKAPVPDAESLLQTSSHPLPSLNVFTSFYITQDIMGWFDGDTHQSRSYEEFNNLDAGNEEHRAKFSHELIAGAASFEAMKAYEQHCERNGKPESHETAKELLAGFAGAFIDREVETRGLDFIDREKAKRHARQQVEEASRQDF</sequence>
<dbReference type="RefSeq" id="XP_026607899.1">
    <property type="nucleotide sequence ID" value="XM_026742054.1"/>
</dbReference>
<evidence type="ECO:0000256" key="1">
    <source>
        <dbReference type="ARBA" id="ARBA00004141"/>
    </source>
</evidence>
<feature type="transmembrane region" description="Helical" evidence="7">
    <location>
        <begin position="376"/>
        <end position="398"/>
    </location>
</feature>
<evidence type="ECO:0000256" key="5">
    <source>
        <dbReference type="ARBA" id="ARBA00022989"/>
    </source>
</evidence>
<feature type="transmembrane region" description="Helical" evidence="7">
    <location>
        <begin position="27"/>
        <end position="44"/>
    </location>
</feature>
<dbReference type="OrthoDB" id="8120565at2759"/>
<keyword evidence="4 7" id="KW-0812">Transmembrane</keyword>
<evidence type="ECO:0000313" key="9">
    <source>
        <dbReference type="EMBL" id="RDW92716.1"/>
    </source>
</evidence>
<dbReference type="GO" id="GO:0016020">
    <property type="term" value="C:membrane"/>
    <property type="evidence" value="ECO:0007669"/>
    <property type="project" value="UniProtKB-SubCell"/>
</dbReference>
<evidence type="ECO:0000313" key="10">
    <source>
        <dbReference type="Proteomes" id="UP000256690"/>
    </source>
</evidence>
<dbReference type="Gene3D" id="1.20.1250.20">
    <property type="entry name" value="MFS general substrate transporter like domains"/>
    <property type="match status" value="2"/>
</dbReference>
<dbReference type="Proteomes" id="UP000256690">
    <property type="component" value="Unassembled WGS sequence"/>
</dbReference>
<protein>
    <recommendedName>
        <fullName evidence="8">Major facilitator superfamily (MFS) profile domain-containing protein</fullName>
    </recommendedName>
</protein>
<dbReference type="PRINTS" id="PR00171">
    <property type="entry name" value="SUGRTRNSPORT"/>
</dbReference>
<feature type="transmembrane region" description="Helical" evidence="7">
    <location>
        <begin position="100"/>
        <end position="117"/>
    </location>
</feature>
<dbReference type="PROSITE" id="PS50850">
    <property type="entry name" value="MFS"/>
    <property type="match status" value="1"/>
</dbReference>
<comment type="similarity">
    <text evidence="2">Belongs to the major facilitator superfamily. Sugar transporter (TC 2.A.1.1) family.</text>
</comment>
<evidence type="ECO:0000256" key="3">
    <source>
        <dbReference type="ARBA" id="ARBA00022448"/>
    </source>
</evidence>
<comment type="caution">
    <text evidence="9">The sequence shown here is derived from an EMBL/GenBank/DDBJ whole genome shotgun (WGS) entry which is preliminary data.</text>
</comment>
<dbReference type="InterPro" id="IPR005829">
    <property type="entry name" value="Sugar_transporter_CS"/>
</dbReference>
<evidence type="ECO:0000256" key="7">
    <source>
        <dbReference type="SAM" id="Phobius"/>
    </source>
</evidence>
<dbReference type="Pfam" id="PF12585">
    <property type="entry name" value="DUF3759"/>
    <property type="match status" value="1"/>
</dbReference>
<dbReference type="InterPro" id="IPR022234">
    <property type="entry name" value="DUF3759"/>
</dbReference>
<name>A0A3D8T2C2_9EURO</name>
<dbReference type="GeneID" id="38110408"/>
<dbReference type="InterPro" id="IPR050360">
    <property type="entry name" value="MFS_Sugar_Transporters"/>
</dbReference>
<keyword evidence="3" id="KW-0813">Transport</keyword>
<dbReference type="InterPro" id="IPR036259">
    <property type="entry name" value="MFS_trans_sf"/>
</dbReference>
<feature type="transmembrane region" description="Helical" evidence="7">
    <location>
        <begin position="226"/>
        <end position="245"/>
    </location>
</feature>
<dbReference type="Pfam" id="PF00083">
    <property type="entry name" value="Sugar_tr"/>
    <property type="match status" value="2"/>
</dbReference>
<feature type="domain" description="Major facilitator superfamily (MFS) profile" evidence="8">
    <location>
        <begin position="31"/>
        <end position="534"/>
    </location>
</feature>
<dbReference type="InterPro" id="IPR005828">
    <property type="entry name" value="MFS_sugar_transport-like"/>
</dbReference>
<keyword evidence="5 7" id="KW-1133">Transmembrane helix</keyword>
<feature type="transmembrane region" description="Helical" evidence="7">
    <location>
        <begin position="512"/>
        <end position="530"/>
    </location>
</feature>
<dbReference type="PANTHER" id="PTHR48022">
    <property type="entry name" value="PLASTIDIC GLUCOSE TRANSPORTER 4"/>
    <property type="match status" value="1"/>
</dbReference>
<feature type="transmembrane region" description="Helical" evidence="7">
    <location>
        <begin position="158"/>
        <end position="177"/>
    </location>
</feature>
<feature type="transmembrane region" description="Helical" evidence="7">
    <location>
        <begin position="351"/>
        <end position="370"/>
    </location>
</feature>
<dbReference type="InterPro" id="IPR020846">
    <property type="entry name" value="MFS_dom"/>
</dbReference>
<evidence type="ECO:0000256" key="2">
    <source>
        <dbReference type="ARBA" id="ARBA00010992"/>
    </source>
</evidence>
<reference evidence="9 10" key="1">
    <citation type="journal article" date="2018" name="IMA Fungus">
        <title>IMA Genome-F 9: Draft genome sequence of Annulohypoxylon stygium, Aspergillus mulundensis, Berkeleyomyces basicola (syn. Thielaviopsis basicola), Ceratocystis smalleyi, two Cercospora beticola strains, Coleophoma cylindrospora, Fusarium fracticaudum, Phialophora cf. hyalina, and Morchella septimelata.</title>
        <authorList>
            <person name="Wingfield B.D."/>
            <person name="Bills G.F."/>
            <person name="Dong Y."/>
            <person name="Huang W."/>
            <person name="Nel W.J."/>
            <person name="Swalarsk-Parry B.S."/>
            <person name="Vaghefi N."/>
            <person name="Wilken P.M."/>
            <person name="An Z."/>
            <person name="de Beer Z.W."/>
            <person name="De Vos L."/>
            <person name="Chen L."/>
            <person name="Duong T.A."/>
            <person name="Gao Y."/>
            <person name="Hammerbacher A."/>
            <person name="Kikkert J.R."/>
            <person name="Li Y."/>
            <person name="Li H."/>
            <person name="Li K."/>
            <person name="Li Q."/>
            <person name="Liu X."/>
            <person name="Ma X."/>
            <person name="Naidoo K."/>
            <person name="Pethybridge S.J."/>
            <person name="Sun J."/>
            <person name="Steenkamp E.T."/>
            <person name="van der Nest M.A."/>
            <person name="van Wyk S."/>
            <person name="Wingfield M.J."/>
            <person name="Xiong C."/>
            <person name="Yue Q."/>
            <person name="Zhang X."/>
        </authorList>
    </citation>
    <scope>NUCLEOTIDE SEQUENCE [LARGE SCALE GENOMIC DNA]</scope>
    <source>
        <strain evidence="9 10">DSM 5745</strain>
    </source>
</reference>
<keyword evidence="10" id="KW-1185">Reference proteome</keyword>
<dbReference type="PROSITE" id="PS00217">
    <property type="entry name" value="SUGAR_TRANSPORT_2"/>
    <property type="match status" value="1"/>
</dbReference>
<dbReference type="InterPro" id="IPR003663">
    <property type="entry name" value="Sugar/inositol_transpt"/>
</dbReference>
<dbReference type="PROSITE" id="PS00216">
    <property type="entry name" value="SUGAR_TRANSPORT_1"/>
    <property type="match status" value="1"/>
</dbReference>
<accession>A0A3D8T2C2</accession>
<feature type="transmembrane region" description="Helical" evidence="7">
    <location>
        <begin position="405"/>
        <end position="424"/>
    </location>
</feature>
<evidence type="ECO:0000259" key="8">
    <source>
        <dbReference type="PROSITE" id="PS50850"/>
    </source>
</evidence>
<organism evidence="9 10">
    <name type="scientific">Aspergillus mulundensis</name>
    <dbReference type="NCBI Taxonomy" id="1810919"/>
    <lineage>
        <taxon>Eukaryota</taxon>
        <taxon>Fungi</taxon>
        <taxon>Dikarya</taxon>
        <taxon>Ascomycota</taxon>
        <taxon>Pezizomycotina</taxon>
        <taxon>Eurotiomycetes</taxon>
        <taxon>Eurotiomycetidae</taxon>
        <taxon>Eurotiales</taxon>
        <taxon>Aspergillaceae</taxon>
        <taxon>Aspergillus</taxon>
        <taxon>Aspergillus subgen. Nidulantes</taxon>
    </lineage>
</organism>
<evidence type="ECO:0000256" key="4">
    <source>
        <dbReference type="ARBA" id="ARBA00022692"/>
    </source>
</evidence>
<gene>
    <name evidence="9" type="ORF">DSM5745_00038</name>
</gene>
<dbReference type="SUPFAM" id="SSF103473">
    <property type="entry name" value="MFS general substrate transporter"/>
    <property type="match status" value="1"/>
</dbReference>
<feature type="transmembrane region" description="Helical" evidence="7">
    <location>
        <begin position="444"/>
        <end position="469"/>
    </location>
</feature>
<evidence type="ECO:0000256" key="6">
    <source>
        <dbReference type="ARBA" id="ARBA00023136"/>
    </source>
</evidence>
<dbReference type="EMBL" id="PVWQ01000001">
    <property type="protein sequence ID" value="RDW92716.1"/>
    <property type="molecule type" value="Genomic_DNA"/>
</dbReference>
<dbReference type="PANTHER" id="PTHR48022:SF12">
    <property type="entry name" value="MAJOR FACILITATOR SUPERFAMILY (MFS) PROFILE DOMAIN-CONTAINING PROTEIN"/>
    <property type="match status" value="1"/>
</dbReference>